<accession>A0A645HWS8</accession>
<reference evidence="2" key="1">
    <citation type="submission" date="2019-08" db="EMBL/GenBank/DDBJ databases">
        <authorList>
            <person name="Kucharzyk K."/>
            <person name="Murdoch R.W."/>
            <person name="Higgins S."/>
            <person name="Loffler F."/>
        </authorList>
    </citation>
    <scope>NUCLEOTIDE SEQUENCE</scope>
</reference>
<dbReference type="AlphaFoldDB" id="A0A645HWS8"/>
<evidence type="ECO:0000313" key="2">
    <source>
        <dbReference type="EMBL" id="MPN40644.1"/>
    </source>
</evidence>
<comment type="caution">
    <text evidence="2">The sequence shown here is derived from an EMBL/GenBank/DDBJ whole genome shotgun (WGS) entry which is preliminary data.</text>
</comment>
<gene>
    <name evidence="2" type="ORF">SDC9_188182</name>
</gene>
<dbReference type="InterPro" id="IPR025156">
    <property type="entry name" value="RNase_M5_C"/>
</dbReference>
<dbReference type="EMBL" id="VSSQ01097197">
    <property type="protein sequence ID" value="MPN40644.1"/>
    <property type="molecule type" value="Genomic_DNA"/>
</dbReference>
<dbReference type="Pfam" id="PF13331">
    <property type="entry name" value="DUF4093"/>
    <property type="match status" value="1"/>
</dbReference>
<evidence type="ECO:0000259" key="1">
    <source>
        <dbReference type="Pfam" id="PF13331"/>
    </source>
</evidence>
<sequence>MDTQTLRAAFERAGVGCEAVVQKSSLTTADLFEVGLTGKPESAARRRALLRQLHLPERLSNSAMLTMLNTLLTREEFWEMAAVLQPDSE</sequence>
<proteinExistence type="predicted"/>
<organism evidence="2">
    <name type="scientific">bioreactor metagenome</name>
    <dbReference type="NCBI Taxonomy" id="1076179"/>
    <lineage>
        <taxon>unclassified sequences</taxon>
        <taxon>metagenomes</taxon>
        <taxon>ecological metagenomes</taxon>
    </lineage>
</organism>
<protein>
    <recommendedName>
        <fullName evidence="1">Ribonuclease M5 C-terminal domain-containing protein</fullName>
    </recommendedName>
</protein>
<feature type="domain" description="Ribonuclease M5 C-terminal" evidence="1">
    <location>
        <begin position="3"/>
        <end position="80"/>
    </location>
</feature>
<name>A0A645HWS8_9ZZZZ</name>